<dbReference type="AlphaFoldDB" id="W3XK80"/>
<gene>
    <name evidence="4" type="ORF">PFICI_00252</name>
</gene>
<evidence type="ECO:0000313" key="4">
    <source>
        <dbReference type="EMBL" id="ETS86424.1"/>
    </source>
</evidence>
<keyword evidence="3" id="KW-0472">Membrane</keyword>
<dbReference type="InParanoid" id="W3XK80"/>
<dbReference type="OMA" id="RYNEDRA"/>
<keyword evidence="1" id="KW-0175">Coiled coil</keyword>
<reference evidence="5" key="1">
    <citation type="journal article" date="2015" name="BMC Genomics">
        <title>Genomic and transcriptomic analysis of the endophytic fungus Pestalotiopsis fici reveals its lifestyle and high potential for synthesis of natural products.</title>
        <authorList>
            <person name="Wang X."/>
            <person name="Zhang X."/>
            <person name="Liu L."/>
            <person name="Xiang M."/>
            <person name="Wang W."/>
            <person name="Sun X."/>
            <person name="Che Y."/>
            <person name="Guo L."/>
            <person name="Liu G."/>
            <person name="Guo L."/>
            <person name="Wang C."/>
            <person name="Yin W.B."/>
            <person name="Stadler M."/>
            <person name="Zhang X."/>
            <person name="Liu X."/>
        </authorList>
    </citation>
    <scope>NUCLEOTIDE SEQUENCE [LARGE SCALE GENOMIC DNA]</scope>
    <source>
        <strain evidence="5">W106-1 / CGMCC3.15140</strain>
    </source>
</reference>
<dbReference type="RefSeq" id="XP_007827024.1">
    <property type="nucleotide sequence ID" value="XM_007828833.1"/>
</dbReference>
<keyword evidence="3" id="KW-1133">Transmembrane helix</keyword>
<dbReference type="GeneID" id="19265265"/>
<proteinExistence type="predicted"/>
<dbReference type="EMBL" id="KI912109">
    <property type="protein sequence ID" value="ETS86424.1"/>
    <property type="molecule type" value="Genomic_DNA"/>
</dbReference>
<dbReference type="eggNOG" id="ENOG502S40Z">
    <property type="taxonomic scope" value="Eukaryota"/>
</dbReference>
<evidence type="ECO:0000256" key="1">
    <source>
        <dbReference type="SAM" id="Coils"/>
    </source>
</evidence>
<dbReference type="STRING" id="1229662.W3XK80"/>
<protein>
    <submittedName>
        <fullName evidence="4">Uncharacterized protein</fullName>
    </submittedName>
</protein>
<dbReference type="HOGENOM" id="CLU_052208_0_0_1"/>
<evidence type="ECO:0000313" key="5">
    <source>
        <dbReference type="Proteomes" id="UP000030651"/>
    </source>
</evidence>
<dbReference type="Proteomes" id="UP000030651">
    <property type="component" value="Unassembled WGS sequence"/>
</dbReference>
<evidence type="ECO:0000256" key="2">
    <source>
        <dbReference type="SAM" id="MobiDB-lite"/>
    </source>
</evidence>
<feature type="transmembrane region" description="Helical" evidence="3">
    <location>
        <begin position="264"/>
        <end position="285"/>
    </location>
</feature>
<feature type="compositionally biased region" description="Basic residues" evidence="2">
    <location>
        <begin position="13"/>
        <end position="22"/>
    </location>
</feature>
<accession>W3XK80</accession>
<evidence type="ECO:0000256" key="3">
    <source>
        <dbReference type="SAM" id="Phobius"/>
    </source>
</evidence>
<feature type="coiled-coil region" evidence="1">
    <location>
        <begin position="208"/>
        <end position="249"/>
    </location>
</feature>
<dbReference type="OrthoDB" id="5419542at2759"/>
<organism evidence="4 5">
    <name type="scientific">Pestalotiopsis fici (strain W106-1 / CGMCC3.15140)</name>
    <dbReference type="NCBI Taxonomy" id="1229662"/>
    <lineage>
        <taxon>Eukaryota</taxon>
        <taxon>Fungi</taxon>
        <taxon>Dikarya</taxon>
        <taxon>Ascomycota</taxon>
        <taxon>Pezizomycotina</taxon>
        <taxon>Sordariomycetes</taxon>
        <taxon>Xylariomycetidae</taxon>
        <taxon>Amphisphaeriales</taxon>
        <taxon>Sporocadaceae</taxon>
        <taxon>Pestalotiopsis</taxon>
    </lineage>
</organism>
<name>W3XK80_PESFW</name>
<dbReference type="KEGG" id="pfy:PFICI_00252"/>
<keyword evidence="5" id="KW-1185">Reference proteome</keyword>
<keyword evidence="3" id="KW-0812">Transmembrane</keyword>
<sequence length="346" mass="38769">MSDHGVDTSKAAHPLRPRHRMSRSITETNASRVQRHHGHQLLHRRHHQDRHIDHRIPQSAIPTLQMPPRGSLDLPRSEGVTPYLLSSAEQSRRTSMLPPGAEDIGTMGLLETTANKDKQPLAQNEEARPRTTGLRKSLSELTTFSIATTRRLDDAYYAVLEKLSTLHSTVASIKELAVMSRETASNFEIKSKALVAETSSQLDSLGQFNEQQDHIEALQARIQAGRQKVQKLSERVDIVRERVEGWERADREWQERTRRRLKTIWIITSVLALVFVLLVVGAQYAPLEVFTDMMSSNGSGGIPGNELHNTSRVSDHLVEDVRAALNQSRGAVAAVDADVFRALDEL</sequence>
<feature type="region of interest" description="Disordered" evidence="2">
    <location>
        <begin position="1"/>
        <end position="25"/>
    </location>
</feature>